<gene>
    <name evidence="2" type="ORF">E2C01_041882</name>
</gene>
<keyword evidence="3" id="KW-1185">Reference proteome</keyword>
<reference evidence="2 3" key="1">
    <citation type="submission" date="2019-05" db="EMBL/GenBank/DDBJ databases">
        <title>Another draft genome of Portunus trituberculatus and its Hox gene families provides insights of decapod evolution.</title>
        <authorList>
            <person name="Jeong J.-H."/>
            <person name="Song I."/>
            <person name="Kim S."/>
            <person name="Choi T."/>
            <person name="Kim D."/>
            <person name="Ryu S."/>
            <person name="Kim W."/>
        </authorList>
    </citation>
    <scope>NUCLEOTIDE SEQUENCE [LARGE SCALE GENOMIC DNA]</scope>
    <source>
        <tissue evidence="2">Muscle</tissue>
    </source>
</reference>
<sequence length="88" mass="9266">MPSGWALHALNTNTNTTTTITTTTTTTSHQPPQTNLTAPFNTQASPFLVPGLSVSPALPHTAEQALKVPQGKTEWFGCPCVPGIHSVD</sequence>
<evidence type="ECO:0000256" key="1">
    <source>
        <dbReference type="SAM" id="MobiDB-lite"/>
    </source>
</evidence>
<evidence type="ECO:0000313" key="2">
    <source>
        <dbReference type="EMBL" id="MPC48116.1"/>
    </source>
</evidence>
<feature type="region of interest" description="Disordered" evidence="1">
    <location>
        <begin position="1"/>
        <end position="42"/>
    </location>
</feature>
<feature type="compositionally biased region" description="Polar residues" evidence="1">
    <location>
        <begin position="28"/>
        <end position="42"/>
    </location>
</feature>
<proteinExistence type="predicted"/>
<organism evidence="2 3">
    <name type="scientific">Portunus trituberculatus</name>
    <name type="common">Swimming crab</name>
    <name type="synonym">Neptunus trituberculatus</name>
    <dbReference type="NCBI Taxonomy" id="210409"/>
    <lineage>
        <taxon>Eukaryota</taxon>
        <taxon>Metazoa</taxon>
        <taxon>Ecdysozoa</taxon>
        <taxon>Arthropoda</taxon>
        <taxon>Crustacea</taxon>
        <taxon>Multicrustacea</taxon>
        <taxon>Malacostraca</taxon>
        <taxon>Eumalacostraca</taxon>
        <taxon>Eucarida</taxon>
        <taxon>Decapoda</taxon>
        <taxon>Pleocyemata</taxon>
        <taxon>Brachyura</taxon>
        <taxon>Eubrachyura</taxon>
        <taxon>Portunoidea</taxon>
        <taxon>Portunidae</taxon>
        <taxon>Portuninae</taxon>
        <taxon>Portunus</taxon>
    </lineage>
</organism>
<protein>
    <submittedName>
        <fullName evidence="2">Uncharacterized protein</fullName>
    </submittedName>
</protein>
<dbReference type="EMBL" id="VSRR010008114">
    <property type="protein sequence ID" value="MPC48116.1"/>
    <property type="molecule type" value="Genomic_DNA"/>
</dbReference>
<comment type="caution">
    <text evidence="2">The sequence shown here is derived from an EMBL/GenBank/DDBJ whole genome shotgun (WGS) entry which is preliminary data.</text>
</comment>
<dbReference type="Proteomes" id="UP000324222">
    <property type="component" value="Unassembled WGS sequence"/>
</dbReference>
<evidence type="ECO:0000313" key="3">
    <source>
        <dbReference type="Proteomes" id="UP000324222"/>
    </source>
</evidence>
<feature type="compositionally biased region" description="Low complexity" evidence="1">
    <location>
        <begin position="11"/>
        <end position="27"/>
    </location>
</feature>
<name>A0A5B7FRK5_PORTR</name>
<dbReference type="AlphaFoldDB" id="A0A5B7FRK5"/>
<accession>A0A5B7FRK5</accession>